<comment type="caution">
    <text evidence="5">The sequence shown here is derived from an EMBL/GenBank/DDBJ whole genome shotgun (WGS) entry which is preliminary data.</text>
</comment>
<dbReference type="SMART" id="SM00342">
    <property type="entry name" value="HTH_ARAC"/>
    <property type="match status" value="1"/>
</dbReference>
<feature type="domain" description="HTH araC/xylS-type" evidence="4">
    <location>
        <begin position="218"/>
        <end position="319"/>
    </location>
</feature>
<dbReference type="PANTHER" id="PTHR43280:SF28">
    <property type="entry name" value="HTH-TYPE TRANSCRIPTIONAL ACTIVATOR RHAS"/>
    <property type="match status" value="1"/>
</dbReference>
<dbReference type="PRINTS" id="PR00032">
    <property type="entry name" value="HTHARAC"/>
</dbReference>
<dbReference type="PROSITE" id="PS01124">
    <property type="entry name" value="HTH_ARAC_FAMILY_2"/>
    <property type="match status" value="1"/>
</dbReference>
<dbReference type="InterPro" id="IPR018060">
    <property type="entry name" value="HTH_AraC"/>
</dbReference>
<dbReference type="InterPro" id="IPR014710">
    <property type="entry name" value="RmlC-like_jellyroll"/>
</dbReference>
<dbReference type="AlphaFoldDB" id="A0A3E3EDB2"/>
<dbReference type="GO" id="GO:0003700">
    <property type="term" value="F:DNA-binding transcription factor activity"/>
    <property type="evidence" value="ECO:0007669"/>
    <property type="project" value="InterPro"/>
</dbReference>
<dbReference type="SUPFAM" id="SSF51182">
    <property type="entry name" value="RmlC-like cupins"/>
    <property type="match status" value="1"/>
</dbReference>
<evidence type="ECO:0000256" key="3">
    <source>
        <dbReference type="ARBA" id="ARBA00023163"/>
    </source>
</evidence>
<proteinExistence type="predicted"/>
<dbReference type="InterPro" id="IPR011051">
    <property type="entry name" value="RmlC_Cupin_sf"/>
</dbReference>
<dbReference type="GO" id="GO:0043565">
    <property type="term" value="F:sequence-specific DNA binding"/>
    <property type="evidence" value="ECO:0007669"/>
    <property type="project" value="InterPro"/>
</dbReference>
<dbReference type="Gene3D" id="2.60.120.10">
    <property type="entry name" value="Jelly Rolls"/>
    <property type="match status" value="1"/>
</dbReference>
<evidence type="ECO:0000256" key="1">
    <source>
        <dbReference type="ARBA" id="ARBA00023015"/>
    </source>
</evidence>
<dbReference type="InterPro" id="IPR003313">
    <property type="entry name" value="AraC-bd"/>
</dbReference>
<evidence type="ECO:0000259" key="4">
    <source>
        <dbReference type="PROSITE" id="PS01124"/>
    </source>
</evidence>
<sequence>MLDREVIEKIIYFTEEEINNLNGKNKIDKSIFLNNYSNIIDYHKLFLGDEEFLVRKHARFCEYPKHKHNYIELVYVYSGKMIQNIDDIKVTLYEGELLLLNKNVEHSIEFANENDIIFNFIIKPNFLDFLSGMLDSDNEISRFIFNILYSYENDGEFLVFKTQNNYMIKDSIEKIINCLYAGGMTRTFELKLLLGLLLAELMHYPNDLETYSFNTYEKKILNYILQYIVSCYKTANLKELSEKINLPKYSICKIVKEKTGKTFVELLQQERLNNALKLIESTDMSIYDIVIEVGYESQTHFYKLFKQKYGITPSQYRNKMINVQN</sequence>
<dbReference type="InterPro" id="IPR009057">
    <property type="entry name" value="Homeodomain-like_sf"/>
</dbReference>
<dbReference type="Gene3D" id="1.10.10.60">
    <property type="entry name" value="Homeodomain-like"/>
    <property type="match status" value="2"/>
</dbReference>
<keyword evidence="1" id="KW-0805">Transcription regulation</keyword>
<protein>
    <submittedName>
        <fullName evidence="5">AraC family transcriptional regulator</fullName>
    </submittedName>
</protein>
<accession>A0A3E3EDB2</accession>
<dbReference type="InterPro" id="IPR020449">
    <property type="entry name" value="Tscrpt_reg_AraC-type_HTH"/>
</dbReference>
<keyword evidence="2" id="KW-0238">DNA-binding</keyword>
<dbReference type="PANTHER" id="PTHR43280">
    <property type="entry name" value="ARAC-FAMILY TRANSCRIPTIONAL REGULATOR"/>
    <property type="match status" value="1"/>
</dbReference>
<dbReference type="Pfam" id="PF02311">
    <property type="entry name" value="AraC_binding"/>
    <property type="match status" value="1"/>
</dbReference>
<name>A0A3E3EDB2_9FIRM</name>
<evidence type="ECO:0000256" key="2">
    <source>
        <dbReference type="ARBA" id="ARBA00023125"/>
    </source>
</evidence>
<dbReference type="SUPFAM" id="SSF46689">
    <property type="entry name" value="Homeodomain-like"/>
    <property type="match status" value="1"/>
</dbReference>
<dbReference type="RefSeq" id="WP_117581275.1">
    <property type="nucleotide sequence ID" value="NZ_QUSL01000010.1"/>
</dbReference>
<reference evidence="5 6" key="1">
    <citation type="submission" date="2018-08" db="EMBL/GenBank/DDBJ databases">
        <title>A genome reference for cultivated species of the human gut microbiota.</title>
        <authorList>
            <person name="Zou Y."/>
            <person name="Xue W."/>
            <person name="Luo G."/>
        </authorList>
    </citation>
    <scope>NUCLEOTIDE SEQUENCE [LARGE SCALE GENOMIC DNA]</scope>
    <source>
        <strain evidence="5 6">OM06-4</strain>
    </source>
</reference>
<organism evidence="5 6">
    <name type="scientific">Thomasclavelia ramosa</name>
    <dbReference type="NCBI Taxonomy" id="1547"/>
    <lineage>
        <taxon>Bacteria</taxon>
        <taxon>Bacillati</taxon>
        <taxon>Bacillota</taxon>
        <taxon>Erysipelotrichia</taxon>
        <taxon>Erysipelotrichales</taxon>
        <taxon>Coprobacillaceae</taxon>
        <taxon>Thomasclavelia</taxon>
    </lineage>
</organism>
<keyword evidence="3" id="KW-0804">Transcription</keyword>
<evidence type="ECO:0000313" key="6">
    <source>
        <dbReference type="Proteomes" id="UP000261032"/>
    </source>
</evidence>
<gene>
    <name evidence="5" type="ORF">DXB93_08050</name>
</gene>
<evidence type="ECO:0000313" key="5">
    <source>
        <dbReference type="EMBL" id="RGD85514.1"/>
    </source>
</evidence>
<dbReference type="Pfam" id="PF12833">
    <property type="entry name" value="HTH_18"/>
    <property type="match status" value="1"/>
</dbReference>
<dbReference type="Proteomes" id="UP000261032">
    <property type="component" value="Unassembled WGS sequence"/>
</dbReference>
<dbReference type="EMBL" id="QUSL01000010">
    <property type="protein sequence ID" value="RGD85514.1"/>
    <property type="molecule type" value="Genomic_DNA"/>
</dbReference>